<evidence type="ECO:0000256" key="2">
    <source>
        <dbReference type="ARBA" id="ARBA00022741"/>
    </source>
</evidence>
<dbReference type="PANTHER" id="PTHR47989">
    <property type="entry name" value="OS01G0750732 PROTEIN"/>
    <property type="match status" value="1"/>
</dbReference>
<keyword evidence="1" id="KW-0808">Transferase</keyword>
<dbReference type="Proteomes" id="UP001058974">
    <property type="component" value="Chromosome 1"/>
</dbReference>
<dbReference type="GO" id="GO:0005524">
    <property type="term" value="F:ATP binding"/>
    <property type="evidence" value="ECO:0007669"/>
    <property type="project" value="UniProtKB-KW"/>
</dbReference>
<dbReference type="SUPFAM" id="SSF56112">
    <property type="entry name" value="Protein kinase-like (PK-like)"/>
    <property type="match status" value="1"/>
</dbReference>
<keyword evidence="3" id="KW-0067">ATP-binding</keyword>
<dbReference type="InterPro" id="IPR000719">
    <property type="entry name" value="Prot_kinase_dom"/>
</dbReference>
<dbReference type="Gramene" id="Psat01G0341300-T1">
    <property type="protein sequence ID" value="KAI5445145.1"/>
    <property type="gene ID" value="KIW84_013413"/>
</dbReference>
<evidence type="ECO:0000256" key="3">
    <source>
        <dbReference type="ARBA" id="ARBA00022840"/>
    </source>
</evidence>
<dbReference type="PANTHER" id="PTHR47989:SF15">
    <property type="entry name" value="SERINE_THREONINE-PROTEIN KINASE PBL7 ISOFORM X1-RELATED"/>
    <property type="match status" value="1"/>
</dbReference>
<dbReference type="GO" id="GO:0003676">
    <property type="term" value="F:nucleic acid binding"/>
    <property type="evidence" value="ECO:0007669"/>
    <property type="project" value="InterPro"/>
</dbReference>
<keyword evidence="1" id="KW-0723">Serine/threonine-protein kinase</keyword>
<evidence type="ECO:0000259" key="6">
    <source>
        <dbReference type="PROSITE" id="PS50822"/>
    </source>
</evidence>
<evidence type="ECO:0000313" key="8">
    <source>
        <dbReference type="Proteomes" id="UP001058974"/>
    </source>
</evidence>
<keyword evidence="4" id="KW-0812">Transmembrane</keyword>
<dbReference type="SUPFAM" id="SSF53098">
    <property type="entry name" value="Ribonuclease H-like"/>
    <property type="match status" value="1"/>
</dbReference>
<evidence type="ECO:0000313" key="7">
    <source>
        <dbReference type="EMBL" id="KAI5445145.1"/>
    </source>
</evidence>
<feature type="transmembrane region" description="Helical" evidence="4">
    <location>
        <begin position="12"/>
        <end position="36"/>
    </location>
</feature>
<keyword evidence="2" id="KW-0547">Nucleotide-binding</keyword>
<comment type="caution">
    <text evidence="7">The sequence shown here is derived from an EMBL/GenBank/DDBJ whole genome shotgun (WGS) entry which is preliminary data.</text>
</comment>
<proteinExistence type="predicted"/>
<keyword evidence="4" id="KW-1133">Transmembrane helix</keyword>
<dbReference type="InterPro" id="IPR011009">
    <property type="entry name" value="Kinase-like_dom_sf"/>
</dbReference>
<dbReference type="PROSITE" id="PS50822">
    <property type="entry name" value="PIWI"/>
    <property type="match status" value="1"/>
</dbReference>
<sequence length="224" mass="24987">MVEDEDYRRKAKIALVAIVLLASLAVFASFVAFAYYCYILVAEEGLKVFTFKQLHFATGGFSKSNVVGHGGFGLVYHGLLNDGRKVGIKLMDQAGKQGEEEFKVEVELLSRLHSPYLLALLGYCSDHNHKLLVYEFMPPMTFVVVQKRHHTRLFAGNHHDKSSVDRSGNILPGTVVDSKICHPTKFDFYLCSHAGIQDVPVLFQLRPCSITNHTAIIHVNRGPA</sequence>
<dbReference type="AlphaFoldDB" id="A0A9D5BKA7"/>
<reference evidence="7 8" key="1">
    <citation type="journal article" date="2022" name="Nat. Genet.">
        <title>Improved pea reference genome and pan-genome highlight genomic features and evolutionary characteristics.</title>
        <authorList>
            <person name="Yang T."/>
            <person name="Liu R."/>
            <person name="Luo Y."/>
            <person name="Hu S."/>
            <person name="Wang D."/>
            <person name="Wang C."/>
            <person name="Pandey M.K."/>
            <person name="Ge S."/>
            <person name="Xu Q."/>
            <person name="Li N."/>
            <person name="Li G."/>
            <person name="Huang Y."/>
            <person name="Saxena R.K."/>
            <person name="Ji Y."/>
            <person name="Li M."/>
            <person name="Yan X."/>
            <person name="He Y."/>
            <person name="Liu Y."/>
            <person name="Wang X."/>
            <person name="Xiang C."/>
            <person name="Varshney R.K."/>
            <person name="Ding H."/>
            <person name="Gao S."/>
            <person name="Zong X."/>
        </authorList>
    </citation>
    <scope>NUCLEOTIDE SEQUENCE [LARGE SCALE GENOMIC DNA]</scope>
    <source>
        <strain evidence="7 8">cv. Zhongwan 6</strain>
    </source>
</reference>
<name>A0A9D5BKA7_PEA</name>
<organism evidence="7 8">
    <name type="scientific">Pisum sativum</name>
    <name type="common">Garden pea</name>
    <name type="synonym">Lathyrus oleraceus</name>
    <dbReference type="NCBI Taxonomy" id="3888"/>
    <lineage>
        <taxon>Eukaryota</taxon>
        <taxon>Viridiplantae</taxon>
        <taxon>Streptophyta</taxon>
        <taxon>Embryophyta</taxon>
        <taxon>Tracheophyta</taxon>
        <taxon>Spermatophyta</taxon>
        <taxon>Magnoliopsida</taxon>
        <taxon>eudicotyledons</taxon>
        <taxon>Gunneridae</taxon>
        <taxon>Pentapetalae</taxon>
        <taxon>rosids</taxon>
        <taxon>fabids</taxon>
        <taxon>Fabales</taxon>
        <taxon>Fabaceae</taxon>
        <taxon>Papilionoideae</taxon>
        <taxon>50 kb inversion clade</taxon>
        <taxon>NPAAA clade</taxon>
        <taxon>Hologalegina</taxon>
        <taxon>IRL clade</taxon>
        <taxon>Fabeae</taxon>
        <taxon>Lathyrus</taxon>
    </lineage>
</organism>
<keyword evidence="8" id="KW-1185">Reference proteome</keyword>
<dbReference type="Pfam" id="PF02171">
    <property type="entry name" value="Piwi"/>
    <property type="match status" value="1"/>
</dbReference>
<evidence type="ECO:0000259" key="5">
    <source>
        <dbReference type="PROSITE" id="PS50011"/>
    </source>
</evidence>
<dbReference type="InterPro" id="IPR003165">
    <property type="entry name" value="Piwi"/>
</dbReference>
<dbReference type="PROSITE" id="PS50011">
    <property type="entry name" value="PROTEIN_KINASE_DOM"/>
    <property type="match status" value="1"/>
</dbReference>
<feature type="domain" description="Piwi" evidence="6">
    <location>
        <begin position="136"/>
        <end position="224"/>
    </location>
</feature>
<keyword evidence="4" id="KW-0472">Membrane</keyword>
<protein>
    <recommendedName>
        <fullName evidence="9">Protein kinase domain-containing protein</fullName>
    </recommendedName>
</protein>
<gene>
    <name evidence="7" type="ORF">KIW84_013413</name>
</gene>
<accession>A0A9D5BKA7</accession>
<evidence type="ECO:0000256" key="4">
    <source>
        <dbReference type="SAM" id="Phobius"/>
    </source>
</evidence>
<dbReference type="SMART" id="SM00950">
    <property type="entry name" value="Piwi"/>
    <property type="match status" value="1"/>
</dbReference>
<evidence type="ECO:0008006" key="9">
    <source>
        <dbReference type="Google" id="ProtNLM"/>
    </source>
</evidence>
<dbReference type="GO" id="GO:0004674">
    <property type="term" value="F:protein serine/threonine kinase activity"/>
    <property type="evidence" value="ECO:0007669"/>
    <property type="project" value="UniProtKB-KW"/>
</dbReference>
<dbReference type="InterPro" id="IPR012337">
    <property type="entry name" value="RNaseH-like_sf"/>
</dbReference>
<dbReference type="FunFam" id="3.30.200.20:FF:000376">
    <property type="entry name" value="Serine/threonine-protein kinase PBS1"/>
    <property type="match status" value="1"/>
</dbReference>
<dbReference type="Gene3D" id="3.30.200.20">
    <property type="entry name" value="Phosphorylase Kinase, domain 1"/>
    <property type="match status" value="1"/>
</dbReference>
<evidence type="ECO:0000256" key="1">
    <source>
        <dbReference type="ARBA" id="ARBA00022527"/>
    </source>
</evidence>
<dbReference type="EMBL" id="JAMSHJ010000001">
    <property type="protein sequence ID" value="KAI5445145.1"/>
    <property type="molecule type" value="Genomic_DNA"/>
</dbReference>
<feature type="domain" description="Protein kinase" evidence="5">
    <location>
        <begin position="61"/>
        <end position="224"/>
    </location>
</feature>
<keyword evidence="1" id="KW-0418">Kinase</keyword>